<evidence type="ECO:0000256" key="1">
    <source>
        <dbReference type="ARBA" id="ARBA00023152"/>
    </source>
</evidence>
<dbReference type="Gene3D" id="3.40.50.1240">
    <property type="entry name" value="Phosphoglycerate mutase-like"/>
    <property type="match status" value="1"/>
</dbReference>
<feature type="binding site" evidence="4">
    <location>
        <begin position="8"/>
        <end position="15"/>
    </location>
    <ligand>
        <name>substrate</name>
    </ligand>
</feature>
<keyword evidence="1" id="KW-0324">Glycolysis</keyword>
<reference evidence="5 6" key="1">
    <citation type="submission" date="2018-10" db="EMBL/GenBank/DDBJ databases">
        <title>Falsibacillus sp. genome draft.</title>
        <authorList>
            <person name="Shi S."/>
        </authorList>
    </citation>
    <scope>NUCLEOTIDE SEQUENCE [LARGE SCALE GENOMIC DNA]</scope>
    <source>
        <strain evidence="5 6">GY 10110</strain>
    </source>
</reference>
<organism evidence="5 6">
    <name type="scientific">Falsibacillus albus</name>
    <dbReference type="NCBI Taxonomy" id="2478915"/>
    <lineage>
        <taxon>Bacteria</taxon>
        <taxon>Bacillati</taxon>
        <taxon>Bacillota</taxon>
        <taxon>Bacilli</taxon>
        <taxon>Bacillales</taxon>
        <taxon>Bacillaceae</taxon>
        <taxon>Falsibacillus</taxon>
    </lineage>
</organism>
<dbReference type="OrthoDB" id="9782128at2"/>
<evidence type="ECO:0000256" key="2">
    <source>
        <dbReference type="ARBA" id="ARBA00023235"/>
    </source>
</evidence>
<feature type="active site" description="Proton donor/acceptor" evidence="3">
    <location>
        <position position="82"/>
    </location>
</feature>
<evidence type="ECO:0000256" key="3">
    <source>
        <dbReference type="PIRSR" id="PIRSR613078-1"/>
    </source>
</evidence>
<dbReference type="PANTHER" id="PTHR48100:SF1">
    <property type="entry name" value="HISTIDINE PHOSPHATASE FAMILY PROTEIN-RELATED"/>
    <property type="match status" value="1"/>
</dbReference>
<feature type="binding site" evidence="4">
    <location>
        <position position="58"/>
    </location>
    <ligand>
        <name>substrate</name>
    </ligand>
</feature>
<feature type="active site" description="Tele-phosphohistidine intermediate" evidence="3">
    <location>
        <position position="9"/>
    </location>
</feature>
<dbReference type="CDD" id="cd07067">
    <property type="entry name" value="HP_PGM_like"/>
    <property type="match status" value="1"/>
</dbReference>
<dbReference type="EMBL" id="RCVZ01000010">
    <property type="protein sequence ID" value="RLQ94246.1"/>
    <property type="molecule type" value="Genomic_DNA"/>
</dbReference>
<proteinExistence type="predicted"/>
<dbReference type="SMART" id="SM00855">
    <property type="entry name" value="PGAM"/>
    <property type="match status" value="1"/>
</dbReference>
<sequence length="209" mass="23726">MFRLFITRHGQTVWNTEERMQGWKDSALTQNGIDHALSLGQRLKDISFQAVYASPSGRTARTAELICKGRKTLITYDDDLREMNMGDWEGKTKTHITENFAVDYHSFGSTPHLFKSANGENFSDLRKRVSRFLERVKMEQSAGDILVVTHTITIKSLLAIVKGLPIEQVWGTTFIHDTSLSIVEIDVENDEICVVMEGDVAHKKNLNRV</sequence>
<dbReference type="SUPFAM" id="SSF53254">
    <property type="entry name" value="Phosphoglycerate mutase-like"/>
    <property type="match status" value="1"/>
</dbReference>
<dbReference type="InterPro" id="IPR050275">
    <property type="entry name" value="PGM_Phosphatase"/>
</dbReference>
<keyword evidence="6" id="KW-1185">Reference proteome</keyword>
<dbReference type="Proteomes" id="UP000276770">
    <property type="component" value="Unassembled WGS sequence"/>
</dbReference>
<evidence type="ECO:0000313" key="6">
    <source>
        <dbReference type="Proteomes" id="UP000276770"/>
    </source>
</evidence>
<dbReference type="InterPro" id="IPR029033">
    <property type="entry name" value="His_PPase_superfam"/>
</dbReference>
<dbReference type="PANTHER" id="PTHR48100">
    <property type="entry name" value="BROAD-SPECIFICITY PHOSPHATASE YOR283W-RELATED"/>
    <property type="match status" value="1"/>
</dbReference>
<keyword evidence="2" id="KW-0413">Isomerase</keyword>
<evidence type="ECO:0000256" key="4">
    <source>
        <dbReference type="PIRSR" id="PIRSR613078-2"/>
    </source>
</evidence>
<accession>A0A3L7JU40</accession>
<comment type="caution">
    <text evidence="5">The sequence shown here is derived from an EMBL/GenBank/DDBJ whole genome shotgun (WGS) entry which is preliminary data.</text>
</comment>
<dbReference type="GO" id="GO:0005737">
    <property type="term" value="C:cytoplasm"/>
    <property type="evidence" value="ECO:0007669"/>
    <property type="project" value="TreeGrafter"/>
</dbReference>
<dbReference type="InterPro" id="IPR013078">
    <property type="entry name" value="His_Pase_superF_clade-1"/>
</dbReference>
<dbReference type="Pfam" id="PF00300">
    <property type="entry name" value="His_Phos_1"/>
    <property type="match status" value="1"/>
</dbReference>
<protein>
    <submittedName>
        <fullName evidence="5">Histidine phosphatase family protein</fullName>
    </submittedName>
</protein>
<feature type="binding site" evidence="4">
    <location>
        <position position="93"/>
    </location>
    <ligand>
        <name>substrate</name>
    </ligand>
</feature>
<dbReference type="GO" id="GO:0016791">
    <property type="term" value="F:phosphatase activity"/>
    <property type="evidence" value="ECO:0007669"/>
    <property type="project" value="TreeGrafter"/>
</dbReference>
<dbReference type="InterPro" id="IPR001345">
    <property type="entry name" value="PG/BPGM_mutase_AS"/>
</dbReference>
<dbReference type="PROSITE" id="PS00175">
    <property type="entry name" value="PG_MUTASE"/>
    <property type="match status" value="1"/>
</dbReference>
<dbReference type="RefSeq" id="WP_121681337.1">
    <property type="nucleotide sequence ID" value="NZ_RCVZ01000010.1"/>
</dbReference>
<evidence type="ECO:0000313" key="5">
    <source>
        <dbReference type="EMBL" id="RLQ94246.1"/>
    </source>
</evidence>
<gene>
    <name evidence="5" type="ORF">D9X91_14370</name>
</gene>
<dbReference type="AlphaFoldDB" id="A0A3L7JU40"/>
<name>A0A3L7JU40_9BACI</name>